<dbReference type="InterPro" id="IPR007278">
    <property type="entry name" value="DUF397"/>
</dbReference>
<evidence type="ECO:0000259" key="2">
    <source>
        <dbReference type="Pfam" id="PF04149"/>
    </source>
</evidence>
<keyword evidence="1" id="KW-0472">Membrane</keyword>
<evidence type="ECO:0000313" key="4">
    <source>
        <dbReference type="Proteomes" id="UP001500908"/>
    </source>
</evidence>
<protein>
    <recommendedName>
        <fullName evidence="2">DUF397 domain-containing protein</fullName>
    </recommendedName>
</protein>
<evidence type="ECO:0000313" key="3">
    <source>
        <dbReference type="EMBL" id="GAA3758325.1"/>
    </source>
</evidence>
<dbReference type="Pfam" id="PF04149">
    <property type="entry name" value="DUF397"/>
    <property type="match status" value="1"/>
</dbReference>
<organism evidence="3 4">
    <name type="scientific">Salinactinospora qingdaonensis</name>
    <dbReference type="NCBI Taxonomy" id="702744"/>
    <lineage>
        <taxon>Bacteria</taxon>
        <taxon>Bacillati</taxon>
        <taxon>Actinomycetota</taxon>
        <taxon>Actinomycetes</taxon>
        <taxon>Streptosporangiales</taxon>
        <taxon>Nocardiopsidaceae</taxon>
        <taxon>Salinactinospora</taxon>
    </lineage>
</organism>
<name>A0ABP7G7F0_9ACTN</name>
<feature type="transmembrane region" description="Helical" evidence="1">
    <location>
        <begin position="45"/>
        <end position="64"/>
    </location>
</feature>
<keyword evidence="4" id="KW-1185">Reference proteome</keyword>
<evidence type="ECO:0000256" key="1">
    <source>
        <dbReference type="SAM" id="Phobius"/>
    </source>
</evidence>
<dbReference type="RefSeq" id="WP_344974839.1">
    <property type="nucleotide sequence ID" value="NZ_BAABDD010000026.1"/>
</dbReference>
<dbReference type="Proteomes" id="UP001500908">
    <property type="component" value="Unassembled WGS sequence"/>
</dbReference>
<dbReference type="EMBL" id="BAABDD010000026">
    <property type="protein sequence ID" value="GAA3758325.1"/>
    <property type="molecule type" value="Genomic_DNA"/>
</dbReference>
<keyword evidence="1" id="KW-0812">Transmembrane</keyword>
<reference evidence="4" key="1">
    <citation type="journal article" date="2019" name="Int. J. Syst. Evol. Microbiol.">
        <title>The Global Catalogue of Microorganisms (GCM) 10K type strain sequencing project: providing services to taxonomists for standard genome sequencing and annotation.</title>
        <authorList>
            <consortium name="The Broad Institute Genomics Platform"/>
            <consortium name="The Broad Institute Genome Sequencing Center for Infectious Disease"/>
            <person name="Wu L."/>
            <person name="Ma J."/>
        </authorList>
    </citation>
    <scope>NUCLEOTIDE SEQUENCE [LARGE SCALE GENOMIC DNA]</scope>
    <source>
        <strain evidence="4">JCM 17137</strain>
    </source>
</reference>
<keyword evidence="1" id="KW-1133">Transmembrane helix</keyword>
<comment type="caution">
    <text evidence="3">The sequence shown here is derived from an EMBL/GenBank/DDBJ whole genome shotgun (WGS) entry which is preliminary data.</text>
</comment>
<proteinExistence type="predicted"/>
<accession>A0ABP7G7F0</accession>
<sequence>MAALEMADTGWRTSSYSGTAGGQCVEFAHLQSGVAVRDSTDREGLILAFSHLAWIAFVLVAVSGGV</sequence>
<feature type="domain" description="DUF397" evidence="2">
    <location>
        <begin position="10"/>
        <end position="58"/>
    </location>
</feature>
<gene>
    <name evidence="3" type="ORF">GCM10022402_40570</name>
</gene>